<name>A0A855YCA8_9BACL</name>
<evidence type="ECO:0000313" key="2">
    <source>
        <dbReference type="Proteomes" id="UP000247078"/>
    </source>
</evidence>
<dbReference type="RefSeq" id="WP_109998321.1">
    <property type="nucleotide sequence ID" value="NZ_QGTZ01000002.1"/>
</dbReference>
<organism evidence="1 2">
    <name type="scientific">Paenibacillus pabuli</name>
    <dbReference type="NCBI Taxonomy" id="1472"/>
    <lineage>
        <taxon>Bacteria</taxon>
        <taxon>Bacillati</taxon>
        <taxon>Bacillota</taxon>
        <taxon>Bacilli</taxon>
        <taxon>Bacillales</taxon>
        <taxon>Paenibacillaceae</taxon>
        <taxon>Paenibacillus</taxon>
    </lineage>
</organism>
<protein>
    <submittedName>
        <fullName evidence="1">Uncharacterized protein</fullName>
    </submittedName>
</protein>
<dbReference type="Proteomes" id="UP000247078">
    <property type="component" value="Unassembled WGS sequence"/>
</dbReference>
<reference evidence="1 2" key="1">
    <citation type="submission" date="2018-05" db="EMBL/GenBank/DDBJ databases">
        <title>Freshwater and sediment microbial communities from various areas in North America, analyzing microbe dynamics in response to fracking.</title>
        <authorList>
            <person name="Lamendella R."/>
        </authorList>
    </citation>
    <scope>NUCLEOTIDE SEQUENCE [LARGE SCALE GENOMIC DNA]</scope>
    <source>
        <strain evidence="1 2">DB-3</strain>
    </source>
</reference>
<dbReference type="AlphaFoldDB" id="A0A855YCA8"/>
<comment type="caution">
    <text evidence="1">The sequence shown here is derived from an EMBL/GenBank/DDBJ whole genome shotgun (WGS) entry which is preliminary data.</text>
</comment>
<accession>A0A855YCA8</accession>
<proteinExistence type="predicted"/>
<sequence length="529" mass="59029">MREVVEKRTATTKTFDLGKGRFQTEYYGYPIHYPSEDGWVEINTEITPIKSWEFAEGVVNGLFRTYFGDVTSDNQHLYGIEFKGADSEKWINFKLKGANPTSTENEDNLFRFVECMDGVDVEYIVQTDSVKENIVLNKPTHEREFVFTVKSGGASLREDGDELTIVDADTGSSLWAIHKPYMVSADGEVSYGIRYDVGHDGTFDTLTVVVEDEDFLANATYPIAIDPTVVVNQTPDNIMLAVYMTEADGSNPSGWRYNTSTYFGGWTFGYMQNTSAIYFTEIDRIKEEMLKGEVVISKAVLDVYLYRGVPRYGTQGFQVSNVKSPFGVGVPPTSVGDNFYVNNTAYAVGSKISIDFTDQLKAKGQDFYGLFFAPSGGYRGSGFYSPIVADATKRPRLVIEYLIKPVIGFHDGTGQNGMYYSDGFNSIFKLLDFGTLVAGQTSPPQRVFVKNLAGFDVNNLRVYVEPATFPEKLAMELSLYNSPFIPETTLSFNGVVADEEDLPFYVRIVTQEDTMAGGDFDILARSDPY</sequence>
<evidence type="ECO:0000313" key="1">
    <source>
        <dbReference type="EMBL" id="PWW43813.1"/>
    </source>
</evidence>
<gene>
    <name evidence="1" type="ORF">DET56_10239</name>
</gene>
<dbReference type="EMBL" id="QGTZ01000002">
    <property type="protein sequence ID" value="PWW43813.1"/>
    <property type="molecule type" value="Genomic_DNA"/>
</dbReference>